<evidence type="ECO:0000256" key="3">
    <source>
        <dbReference type="ARBA" id="ARBA00023125"/>
    </source>
</evidence>
<feature type="region of interest" description="Disordered" evidence="7">
    <location>
        <begin position="148"/>
        <end position="226"/>
    </location>
</feature>
<dbReference type="AlphaFoldDB" id="A0A3Q3NP84"/>
<dbReference type="PROSITE" id="PS51818">
    <property type="entry name" value="HOMEO_PROSPERO"/>
    <property type="match status" value="1"/>
</dbReference>
<dbReference type="GO" id="GO:0000978">
    <property type="term" value="F:RNA polymerase II cis-regulatory region sequence-specific DNA binding"/>
    <property type="evidence" value="ECO:0007669"/>
    <property type="project" value="TreeGrafter"/>
</dbReference>
<feature type="chain" id="PRO_5018789910" evidence="8">
    <location>
        <begin position="23"/>
        <end position="617"/>
    </location>
</feature>
<evidence type="ECO:0000256" key="6">
    <source>
        <dbReference type="ARBA" id="ARBA00023242"/>
    </source>
</evidence>
<dbReference type="GO" id="GO:0035295">
    <property type="term" value="P:tube development"/>
    <property type="evidence" value="ECO:0007669"/>
    <property type="project" value="UniProtKB-ARBA"/>
</dbReference>
<dbReference type="PANTHER" id="PTHR12198">
    <property type="entry name" value="HOMEOBOX PROTEIN PROSPERO/PROX-1/CEH-26"/>
    <property type="match status" value="1"/>
</dbReference>
<feature type="signal peptide" evidence="8">
    <location>
        <begin position="1"/>
        <end position="22"/>
    </location>
</feature>
<evidence type="ECO:0000256" key="2">
    <source>
        <dbReference type="ARBA" id="ARBA00023015"/>
    </source>
</evidence>
<dbReference type="Pfam" id="PF05044">
    <property type="entry name" value="HPD"/>
    <property type="match status" value="1"/>
</dbReference>
<keyword evidence="2" id="KW-0805">Transcription regulation</keyword>
<evidence type="ECO:0000256" key="5">
    <source>
        <dbReference type="ARBA" id="ARBA00023163"/>
    </source>
</evidence>
<dbReference type="InParanoid" id="A0A3Q3NP84"/>
<evidence type="ECO:0000256" key="4">
    <source>
        <dbReference type="ARBA" id="ARBA00023155"/>
    </source>
</evidence>
<dbReference type="GO" id="GO:0070365">
    <property type="term" value="P:hepatocyte differentiation"/>
    <property type="evidence" value="ECO:0007669"/>
    <property type="project" value="UniProtKB-ARBA"/>
</dbReference>
<dbReference type="GO" id="GO:0070309">
    <property type="term" value="P:lens fiber cell morphogenesis"/>
    <property type="evidence" value="ECO:0007669"/>
    <property type="project" value="UniProtKB-ARBA"/>
</dbReference>
<dbReference type="GO" id="GO:0007417">
    <property type="term" value="P:central nervous system development"/>
    <property type="evidence" value="ECO:0007669"/>
    <property type="project" value="UniProtKB-ARBA"/>
</dbReference>
<dbReference type="PANTHER" id="PTHR12198:SF9">
    <property type="entry name" value="PROSPERO HOMEOBOX PROTEIN 2"/>
    <property type="match status" value="1"/>
</dbReference>
<feature type="compositionally biased region" description="Basic and acidic residues" evidence="7">
    <location>
        <begin position="209"/>
        <end position="218"/>
    </location>
</feature>
<keyword evidence="11" id="KW-1185">Reference proteome</keyword>
<keyword evidence="8" id="KW-0732">Signal</keyword>
<feature type="region of interest" description="Disordered" evidence="7">
    <location>
        <begin position="341"/>
        <end position="385"/>
    </location>
</feature>
<evidence type="ECO:0000313" key="11">
    <source>
        <dbReference type="Proteomes" id="UP000261660"/>
    </source>
</evidence>
<dbReference type="GO" id="GO:0060042">
    <property type="term" value="P:retina morphogenesis in camera-type eye"/>
    <property type="evidence" value="ECO:0007669"/>
    <property type="project" value="UniProtKB-ARBA"/>
</dbReference>
<keyword evidence="4" id="KW-0371">Homeobox</keyword>
<dbReference type="Proteomes" id="UP000261660">
    <property type="component" value="Unplaced"/>
</dbReference>
<organism evidence="10 11">
    <name type="scientific">Labrus bergylta</name>
    <name type="common">ballan wrasse</name>
    <dbReference type="NCBI Taxonomy" id="56723"/>
    <lineage>
        <taxon>Eukaryota</taxon>
        <taxon>Metazoa</taxon>
        <taxon>Chordata</taxon>
        <taxon>Craniata</taxon>
        <taxon>Vertebrata</taxon>
        <taxon>Euteleostomi</taxon>
        <taxon>Actinopterygii</taxon>
        <taxon>Neopterygii</taxon>
        <taxon>Teleostei</taxon>
        <taxon>Neoteleostei</taxon>
        <taxon>Acanthomorphata</taxon>
        <taxon>Eupercaria</taxon>
        <taxon>Labriformes</taxon>
        <taxon>Labridae</taxon>
        <taxon>Labrus</taxon>
    </lineage>
</organism>
<keyword evidence="5" id="KW-0804">Transcription</keyword>
<evidence type="ECO:0000256" key="8">
    <source>
        <dbReference type="SAM" id="SignalP"/>
    </source>
</evidence>
<feature type="region of interest" description="Disordered" evidence="7">
    <location>
        <begin position="83"/>
        <end position="119"/>
    </location>
</feature>
<keyword evidence="3" id="KW-0238">DNA-binding</keyword>
<comment type="subcellular location">
    <subcellularLocation>
        <location evidence="1">Nucleus</location>
    </subcellularLocation>
</comment>
<dbReference type="InterPro" id="IPR037131">
    <property type="entry name" value="Homeo_prospero_dom_sf"/>
</dbReference>
<accession>A0A3Q3NP84</accession>
<sequence>MIFSFLAFIFLHPTFMNQSAWSKGMYYSGSFCPDGCTAEHLSGFQPDPLVCVSLTSHKDSEEIKMLHEQAFYGSSDACSSHQEFNTSSDDVYGSTRWPSSPASSSLGHPELDYNSSHQAKRARVESIIKGMASSPGVQDTDVMTNQYEESDTMKGNERIQELPLHQGRKRPGCMSNNQMKIKKLDSQQQHRQQLRTGSDNVDAPNDNSDSGKEEKYPSWKDSSGSSSSYEFIDSYSEFQSSKSRKLQGWKKMKLLNYFQSKPDRIKLISDVLKYELSKAVSMSVDSIFKSMPLLQMPQSDRGNVETDIPLHPTVCKDNSLSCCGKTDVATPDVQTEALSLVVQKPQPERDDKFSLQSGSRGHRSPKPPVPLSQDPSVLQDEPSDEGPHAAYPVKFAMFNAHWNSIKVRSKVNSRSLIRPHSHTLTVNPRLLESLCLPHVKIESDSLVKNTLYMLNVSFKIQFNEGLTTSHLKKAKLMFFFTRYPSSLVLKMCFHDVQFTRCITSQLIKWFSNFREFFYIQMEKFARHALLEGSADVRSLSVGRESELFRALNMHYNKANDFQVPDRFLEVAEITLREFFIAISMGKDRDPSWKKAIYKVICKLDSDVPAEFKRHHSG</sequence>
<dbReference type="FunFam" id="1.10.10.500:FF:000001">
    <property type="entry name" value="Prospero homeobox protein 1"/>
    <property type="match status" value="1"/>
</dbReference>
<dbReference type="GO" id="GO:0048598">
    <property type="term" value="P:embryonic morphogenesis"/>
    <property type="evidence" value="ECO:0007669"/>
    <property type="project" value="UniProtKB-ARBA"/>
</dbReference>
<dbReference type="InterPro" id="IPR009057">
    <property type="entry name" value="Homeodomain-like_sf"/>
</dbReference>
<evidence type="ECO:0000313" key="10">
    <source>
        <dbReference type="Ensembl" id="ENSLBEP00000037235.1"/>
    </source>
</evidence>
<dbReference type="GO" id="GO:0005634">
    <property type="term" value="C:nucleus"/>
    <property type="evidence" value="ECO:0007669"/>
    <property type="project" value="UniProtKB-SubCell"/>
</dbReference>
<proteinExistence type="predicted"/>
<dbReference type="GO" id="GO:0005737">
    <property type="term" value="C:cytoplasm"/>
    <property type="evidence" value="ECO:0007669"/>
    <property type="project" value="UniProtKB-ARBA"/>
</dbReference>
<dbReference type="InterPro" id="IPR039350">
    <property type="entry name" value="Prospero_homeodomain"/>
</dbReference>
<dbReference type="GO" id="GO:0048646">
    <property type="term" value="P:anatomical structure formation involved in morphogenesis"/>
    <property type="evidence" value="ECO:0007669"/>
    <property type="project" value="UniProtKB-ARBA"/>
</dbReference>
<dbReference type="Gene3D" id="1.10.10.500">
    <property type="entry name" value="Homeo-prospero domain"/>
    <property type="match status" value="1"/>
</dbReference>
<evidence type="ECO:0000256" key="7">
    <source>
        <dbReference type="SAM" id="MobiDB-lite"/>
    </source>
</evidence>
<dbReference type="InterPro" id="IPR023082">
    <property type="entry name" value="Homeo_prospero_dom"/>
</dbReference>
<reference evidence="10" key="2">
    <citation type="submission" date="2025-09" db="UniProtKB">
        <authorList>
            <consortium name="Ensembl"/>
        </authorList>
    </citation>
    <scope>IDENTIFICATION</scope>
</reference>
<protein>
    <submittedName>
        <fullName evidence="10">Prospero homeobox protein 1-like</fullName>
    </submittedName>
</protein>
<dbReference type="GeneTree" id="ENSGT00940000154790"/>
<dbReference type="Ensembl" id="ENSLBET00000038773.1">
    <property type="protein sequence ID" value="ENSLBEP00000037235.1"/>
    <property type="gene ID" value="ENSLBEG00000027787.1"/>
</dbReference>
<evidence type="ECO:0000256" key="1">
    <source>
        <dbReference type="ARBA" id="ARBA00004123"/>
    </source>
</evidence>
<feature type="compositionally biased region" description="Basic and acidic residues" evidence="7">
    <location>
        <begin position="151"/>
        <end position="160"/>
    </location>
</feature>
<name>A0A3Q3NP84_9LABR</name>
<feature type="compositionally biased region" description="Polar residues" evidence="7">
    <location>
        <begin position="186"/>
        <end position="199"/>
    </location>
</feature>
<keyword evidence="6" id="KW-0539">Nucleus</keyword>
<dbReference type="GO" id="GO:0000981">
    <property type="term" value="F:DNA-binding transcription factor activity, RNA polymerase II-specific"/>
    <property type="evidence" value="ECO:0007669"/>
    <property type="project" value="TreeGrafter"/>
</dbReference>
<dbReference type="SUPFAM" id="SSF46689">
    <property type="entry name" value="Homeodomain-like"/>
    <property type="match status" value="1"/>
</dbReference>
<dbReference type="GO" id="GO:0001945">
    <property type="term" value="P:lymph vessel development"/>
    <property type="evidence" value="ECO:0007669"/>
    <property type="project" value="UniProtKB-ARBA"/>
</dbReference>
<reference evidence="10" key="1">
    <citation type="submission" date="2025-08" db="UniProtKB">
        <authorList>
            <consortium name="Ensembl"/>
        </authorList>
    </citation>
    <scope>IDENTIFICATION</scope>
</reference>
<feature type="domain" description="Prospero" evidence="9">
    <location>
        <begin position="463"/>
        <end position="617"/>
    </location>
</feature>
<dbReference type="GO" id="GO:0031016">
    <property type="term" value="P:pancreas development"/>
    <property type="evidence" value="ECO:0007669"/>
    <property type="project" value="UniProtKB-ARBA"/>
</dbReference>
<evidence type="ECO:0000259" key="9">
    <source>
        <dbReference type="PROSITE" id="PS51818"/>
    </source>
</evidence>